<dbReference type="Proteomes" id="UP000681162">
    <property type="component" value="Unassembled WGS sequence"/>
</dbReference>
<dbReference type="RefSeq" id="WP_044481043.1">
    <property type="nucleotide sequence ID" value="NZ_BORR01000001.1"/>
</dbReference>
<gene>
    <name evidence="2" type="ORF">J41TS12_00990</name>
</gene>
<evidence type="ECO:0000313" key="2">
    <source>
        <dbReference type="EMBL" id="GIO35238.1"/>
    </source>
</evidence>
<evidence type="ECO:0000313" key="3">
    <source>
        <dbReference type="Proteomes" id="UP000681162"/>
    </source>
</evidence>
<dbReference type="EMBL" id="BORR01000001">
    <property type="protein sequence ID" value="GIO35238.1"/>
    <property type="molecule type" value="Genomic_DNA"/>
</dbReference>
<keyword evidence="3" id="KW-1185">Reference proteome</keyword>
<protein>
    <recommendedName>
        <fullName evidence="4">DNA-directed RNA polymerase subunit beta</fullName>
    </recommendedName>
</protein>
<dbReference type="AlphaFoldDB" id="A0A919XRZ9"/>
<dbReference type="Pfam" id="PF11772">
    <property type="entry name" value="EpuA"/>
    <property type="match status" value="1"/>
</dbReference>
<proteinExistence type="predicted"/>
<keyword evidence="1" id="KW-1133">Transmembrane helix</keyword>
<reference evidence="2 3" key="1">
    <citation type="submission" date="2021-03" db="EMBL/GenBank/DDBJ databases">
        <title>Antimicrobial resistance genes in bacteria isolated from Japanese honey, and their potential for conferring macrolide and lincosamide resistance in the American foulbrood pathogen Paenibacillus larvae.</title>
        <authorList>
            <person name="Okamoto M."/>
            <person name="Kumagai M."/>
            <person name="Kanamori H."/>
            <person name="Takamatsu D."/>
        </authorList>
    </citation>
    <scope>NUCLEOTIDE SEQUENCE [LARGE SCALE GENOMIC DNA]</scope>
    <source>
        <strain evidence="2 3">J41TS12</strain>
    </source>
</reference>
<name>A0A919XRZ9_9BACL</name>
<accession>A0A919XRZ9</accession>
<keyword evidence="1" id="KW-0472">Membrane</keyword>
<evidence type="ECO:0000256" key="1">
    <source>
        <dbReference type="SAM" id="Phobius"/>
    </source>
</evidence>
<evidence type="ECO:0008006" key="4">
    <source>
        <dbReference type="Google" id="ProtNLM"/>
    </source>
</evidence>
<dbReference type="OrthoDB" id="2990424at2"/>
<dbReference type="InterPro" id="IPR024596">
    <property type="entry name" value="RNApol_su_b/EpuA"/>
</dbReference>
<sequence>MNEQTEENNEPAPKRKRSGWWTLLKVVLILLFLALALVGGTYAGYVVLGKQDPGDMLKWETWRHVYDLVFAP</sequence>
<feature type="transmembrane region" description="Helical" evidence="1">
    <location>
        <begin position="20"/>
        <end position="48"/>
    </location>
</feature>
<comment type="caution">
    <text evidence="2">The sequence shown here is derived from an EMBL/GenBank/DDBJ whole genome shotgun (WGS) entry which is preliminary data.</text>
</comment>
<organism evidence="2 3">
    <name type="scientific">Paenibacillus antibioticophila</name>
    <dbReference type="NCBI Taxonomy" id="1274374"/>
    <lineage>
        <taxon>Bacteria</taxon>
        <taxon>Bacillati</taxon>
        <taxon>Bacillota</taxon>
        <taxon>Bacilli</taxon>
        <taxon>Bacillales</taxon>
        <taxon>Paenibacillaceae</taxon>
        <taxon>Paenibacillus</taxon>
    </lineage>
</organism>
<keyword evidence="1" id="KW-0812">Transmembrane</keyword>